<dbReference type="PANTHER" id="PTHR30273:SF2">
    <property type="entry name" value="PROTEIN FECR"/>
    <property type="match status" value="1"/>
</dbReference>
<evidence type="ECO:0000259" key="1">
    <source>
        <dbReference type="Pfam" id="PF04773"/>
    </source>
</evidence>
<dbReference type="Gene3D" id="3.55.50.30">
    <property type="match status" value="1"/>
</dbReference>
<dbReference type="PANTHER" id="PTHR30273">
    <property type="entry name" value="PERIPLASMIC SIGNAL SENSOR AND SIGMA FACTOR ACTIVATOR FECR-RELATED"/>
    <property type="match status" value="1"/>
</dbReference>
<evidence type="ECO:0000259" key="2">
    <source>
        <dbReference type="Pfam" id="PF16344"/>
    </source>
</evidence>
<comment type="caution">
    <text evidence="3">The sequence shown here is derived from an EMBL/GenBank/DDBJ whole genome shotgun (WGS) entry which is preliminary data.</text>
</comment>
<dbReference type="InterPro" id="IPR006860">
    <property type="entry name" value="FecR"/>
</dbReference>
<name>A0ABW3QGR9_9BACT</name>
<keyword evidence="4" id="KW-1185">Reference proteome</keyword>
<sequence>MNIRPEDLPDLLKRYLEGRCTDEERAAIDAWYSHAGEQLPPIDKSRRAERQELVWRQIQEQITRENYPEPKHRSLWKNPFLRLAVAASLLLISGWVSYQLLRTDQSFENPIVQAGNIREVVNAGVTNKTVKLEDGSRITLHPGSRINYPHPFRPGIREVHLEGDAFFEVAKNKKKPFVVYTGEVATKVVGTSFLIRSDQQNPQDVVVSVMTGKVIVEHRERTPETRLPNSTNGVVLTPNQQVTYYHANKHFVTSLVVKPIAIKPQVELVKQRLFRFDGTPLREVLERMQAAYGLKFELINDGITNCPVTADLTEQPFFVKLDIIAESLNARYEVKGTSIVLSGGSCE</sequence>
<dbReference type="PIRSF" id="PIRSF018266">
    <property type="entry name" value="FecR"/>
    <property type="match status" value="1"/>
</dbReference>
<protein>
    <submittedName>
        <fullName evidence="3">FecR family protein</fullName>
    </submittedName>
</protein>
<dbReference type="Pfam" id="PF16344">
    <property type="entry name" value="FecR_C"/>
    <property type="match status" value="1"/>
</dbReference>
<dbReference type="Proteomes" id="UP001597116">
    <property type="component" value="Unassembled WGS sequence"/>
</dbReference>
<evidence type="ECO:0000313" key="3">
    <source>
        <dbReference type="EMBL" id="MFD1141073.1"/>
    </source>
</evidence>
<organism evidence="3 4">
    <name type="scientific">Larkinella insperata</name>
    <dbReference type="NCBI Taxonomy" id="332158"/>
    <lineage>
        <taxon>Bacteria</taxon>
        <taxon>Pseudomonadati</taxon>
        <taxon>Bacteroidota</taxon>
        <taxon>Cytophagia</taxon>
        <taxon>Cytophagales</taxon>
        <taxon>Spirosomataceae</taxon>
        <taxon>Larkinella</taxon>
    </lineage>
</organism>
<dbReference type="EMBL" id="JBHTLP010000006">
    <property type="protein sequence ID" value="MFD1141073.1"/>
    <property type="molecule type" value="Genomic_DNA"/>
</dbReference>
<accession>A0ABW3QGR9</accession>
<feature type="domain" description="FecR protein" evidence="1">
    <location>
        <begin position="128"/>
        <end position="214"/>
    </location>
</feature>
<evidence type="ECO:0000313" key="4">
    <source>
        <dbReference type="Proteomes" id="UP001597116"/>
    </source>
</evidence>
<dbReference type="RefSeq" id="WP_265990575.1">
    <property type="nucleotide sequence ID" value="NZ_CP110973.1"/>
</dbReference>
<gene>
    <name evidence="3" type="ORF">ACFQ4C_08130</name>
</gene>
<proteinExistence type="predicted"/>
<feature type="domain" description="Protein FecR C-terminal" evidence="2">
    <location>
        <begin position="274"/>
        <end position="340"/>
    </location>
</feature>
<reference evidence="4" key="1">
    <citation type="journal article" date="2019" name="Int. J. Syst. Evol. Microbiol.">
        <title>The Global Catalogue of Microorganisms (GCM) 10K type strain sequencing project: providing services to taxonomists for standard genome sequencing and annotation.</title>
        <authorList>
            <consortium name="The Broad Institute Genomics Platform"/>
            <consortium name="The Broad Institute Genome Sequencing Center for Infectious Disease"/>
            <person name="Wu L."/>
            <person name="Ma J."/>
        </authorList>
    </citation>
    <scope>NUCLEOTIDE SEQUENCE [LARGE SCALE GENOMIC DNA]</scope>
    <source>
        <strain evidence="4">CCUG 55608</strain>
    </source>
</reference>
<dbReference type="Gene3D" id="2.60.120.1440">
    <property type="match status" value="1"/>
</dbReference>
<dbReference type="InterPro" id="IPR032508">
    <property type="entry name" value="FecR_C"/>
</dbReference>
<dbReference type="InterPro" id="IPR012373">
    <property type="entry name" value="Ferrdict_sens_TM"/>
</dbReference>
<dbReference type="Pfam" id="PF04773">
    <property type="entry name" value="FecR"/>
    <property type="match status" value="1"/>
</dbReference>